<name>A0ABT5Y6X5_9GAMM</name>
<evidence type="ECO:0000256" key="5">
    <source>
        <dbReference type="ARBA" id="ARBA00022857"/>
    </source>
</evidence>
<feature type="binding site" evidence="10">
    <location>
        <position position="210"/>
    </location>
    <ligand>
        <name>a divalent metal cation</name>
        <dbReference type="ChEBI" id="CHEBI:60240"/>
        <note>ligand shared between dimeric partners</note>
    </ligand>
</feature>
<keyword evidence="8 10" id="KW-0664">Pyridoxine biosynthesis</keyword>
<evidence type="ECO:0000256" key="7">
    <source>
        <dbReference type="ARBA" id="ARBA00023027"/>
    </source>
</evidence>
<comment type="miscellaneous">
    <text evidence="10">The active site is located at the dimer interface.</text>
</comment>
<comment type="subunit">
    <text evidence="10">Homodimer.</text>
</comment>
<protein>
    <recommendedName>
        <fullName evidence="10">4-hydroxythreonine-4-phosphate dehydrogenase</fullName>
        <ecNumber evidence="10">1.1.1.262</ecNumber>
    </recommendedName>
    <alternativeName>
        <fullName evidence="10">4-(phosphohydroxy)-L-threonine dehydrogenase</fullName>
    </alternativeName>
</protein>
<evidence type="ECO:0000256" key="6">
    <source>
        <dbReference type="ARBA" id="ARBA00023002"/>
    </source>
</evidence>
<reference evidence="11" key="1">
    <citation type="submission" date="2022-07" db="EMBL/GenBank/DDBJ databases">
        <title>Marinobacter iranensis a new bacterium isolate from a hipersaline lake in Iran.</title>
        <authorList>
            <person name="Mohammad A.M.A."/>
            <person name="Cristina S.-P."/>
            <person name="Antonio V."/>
        </authorList>
    </citation>
    <scope>NUCLEOTIDE SEQUENCE</scope>
    <source>
        <strain evidence="11">71-i</strain>
    </source>
</reference>
<dbReference type="PANTHER" id="PTHR30004">
    <property type="entry name" value="4-HYDROXYTHREONINE-4-PHOSPHATE DEHYDROGENASE"/>
    <property type="match status" value="1"/>
</dbReference>
<dbReference type="InterPro" id="IPR005255">
    <property type="entry name" value="PdxA_fam"/>
</dbReference>
<comment type="pathway">
    <text evidence="10">Cofactor biosynthesis; pyridoxine 5'-phosphate biosynthesis; pyridoxine 5'-phosphate from D-erythrose 4-phosphate: step 4/5.</text>
</comment>
<dbReference type="GO" id="GO:0050570">
    <property type="term" value="F:4-hydroxythreonine-4-phosphate dehydrogenase activity"/>
    <property type="evidence" value="ECO:0007669"/>
    <property type="project" value="UniProtKB-EC"/>
</dbReference>
<keyword evidence="1 10" id="KW-0963">Cytoplasm</keyword>
<feature type="binding site" evidence="10">
    <location>
        <position position="282"/>
    </location>
    <ligand>
        <name>substrate</name>
    </ligand>
</feature>
<keyword evidence="4 10" id="KW-0460">Magnesium</keyword>
<dbReference type="InterPro" id="IPR037510">
    <property type="entry name" value="PdxA"/>
</dbReference>
<dbReference type="HAMAP" id="MF_00536">
    <property type="entry name" value="PdxA"/>
    <property type="match status" value="1"/>
</dbReference>
<comment type="caution">
    <text evidence="11">The sequence shown here is derived from an EMBL/GenBank/DDBJ whole genome shotgun (WGS) entry which is preliminary data.</text>
</comment>
<evidence type="ECO:0000256" key="1">
    <source>
        <dbReference type="ARBA" id="ARBA00022490"/>
    </source>
</evidence>
<feature type="binding site" evidence="10">
    <location>
        <position position="135"/>
    </location>
    <ligand>
        <name>substrate</name>
    </ligand>
</feature>
<feature type="binding site" evidence="10">
    <location>
        <position position="273"/>
    </location>
    <ligand>
        <name>substrate</name>
    </ligand>
</feature>
<evidence type="ECO:0000256" key="4">
    <source>
        <dbReference type="ARBA" id="ARBA00022842"/>
    </source>
</evidence>
<keyword evidence="5 10" id="KW-0521">NADP</keyword>
<organism evidence="11 12">
    <name type="scientific">Marinobacter iranensis</name>
    <dbReference type="NCBI Taxonomy" id="2962607"/>
    <lineage>
        <taxon>Bacteria</taxon>
        <taxon>Pseudomonadati</taxon>
        <taxon>Pseudomonadota</taxon>
        <taxon>Gammaproteobacteria</taxon>
        <taxon>Pseudomonadales</taxon>
        <taxon>Marinobacteraceae</taxon>
        <taxon>Marinobacter</taxon>
    </lineage>
</organism>
<dbReference type="EMBL" id="JANCMW010000002">
    <property type="protein sequence ID" value="MDF0749378.1"/>
    <property type="molecule type" value="Genomic_DNA"/>
</dbReference>
<dbReference type="RefSeq" id="WP_275704874.1">
    <property type="nucleotide sequence ID" value="NZ_JANCMW010000002.1"/>
</dbReference>
<keyword evidence="3 10" id="KW-0862">Zinc</keyword>
<feature type="binding site" evidence="10">
    <location>
        <position position="291"/>
    </location>
    <ligand>
        <name>substrate</name>
    </ligand>
</feature>
<evidence type="ECO:0000256" key="9">
    <source>
        <dbReference type="ARBA" id="ARBA00023285"/>
    </source>
</evidence>
<feature type="binding site" evidence="10">
    <location>
        <position position="165"/>
    </location>
    <ligand>
        <name>a divalent metal cation</name>
        <dbReference type="ChEBI" id="CHEBI:60240"/>
        <note>ligand shared between dimeric partners</note>
    </ligand>
</feature>
<evidence type="ECO:0000256" key="10">
    <source>
        <dbReference type="HAMAP-Rule" id="MF_00536"/>
    </source>
</evidence>
<comment type="similarity">
    <text evidence="10">Belongs to the PdxA family.</text>
</comment>
<dbReference type="PANTHER" id="PTHR30004:SF5">
    <property type="entry name" value="4-HYDROXYTHREONINE-4-PHOSPHATE DEHYDROGENASE"/>
    <property type="match status" value="1"/>
</dbReference>
<evidence type="ECO:0000256" key="3">
    <source>
        <dbReference type="ARBA" id="ARBA00022833"/>
    </source>
</evidence>
<keyword evidence="12" id="KW-1185">Reference proteome</keyword>
<keyword evidence="2 10" id="KW-0479">Metal-binding</keyword>
<dbReference type="SUPFAM" id="SSF53659">
    <property type="entry name" value="Isocitrate/Isopropylmalate dehydrogenase-like"/>
    <property type="match status" value="1"/>
</dbReference>
<comment type="subcellular location">
    <subcellularLocation>
        <location evidence="10">Cytoplasm</location>
    </subcellularLocation>
</comment>
<evidence type="ECO:0000313" key="12">
    <source>
        <dbReference type="Proteomes" id="UP001143391"/>
    </source>
</evidence>
<dbReference type="EC" id="1.1.1.262" evidence="10"/>
<comment type="function">
    <text evidence="10">Catalyzes the NAD(P)-dependent oxidation of 4-(phosphooxy)-L-threonine (HTP) into 2-amino-3-oxo-4-(phosphooxy)butyric acid which spontaneously decarboxylates to form 3-amino-2-oxopropyl phosphate (AHAP).</text>
</comment>
<gene>
    <name evidence="10 11" type="primary">pdxA</name>
    <name evidence="11" type="ORF">NLU14_03945</name>
</gene>
<accession>A0ABT5Y6X5</accession>
<comment type="cofactor">
    <cofactor evidence="10">
        <name>Zn(2+)</name>
        <dbReference type="ChEBI" id="CHEBI:29105"/>
    </cofactor>
    <cofactor evidence="10">
        <name>Mg(2+)</name>
        <dbReference type="ChEBI" id="CHEBI:18420"/>
    </cofactor>
    <cofactor evidence="10">
        <name>Co(2+)</name>
        <dbReference type="ChEBI" id="CHEBI:48828"/>
    </cofactor>
    <text evidence="10">Binds 1 divalent metal cation per subunit. Can use ions such as Zn(2+), Mg(2+) or Co(2+).</text>
</comment>
<keyword evidence="7 10" id="KW-0520">NAD</keyword>
<proteinExistence type="inferred from homology"/>
<evidence type="ECO:0000313" key="11">
    <source>
        <dbReference type="EMBL" id="MDF0749378.1"/>
    </source>
</evidence>
<comment type="catalytic activity">
    <reaction evidence="10">
        <text>4-(phosphooxy)-L-threonine + NAD(+) = 3-amino-2-oxopropyl phosphate + CO2 + NADH</text>
        <dbReference type="Rhea" id="RHEA:32275"/>
        <dbReference type="ChEBI" id="CHEBI:16526"/>
        <dbReference type="ChEBI" id="CHEBI:57279"/>
        <dbReference type="ChEBI" id="CHEBI:57540"/>
        <dbReference type="ChEBI" id="CHEBI:57945"/>
        <dbReference type="ChEBI" id="CHEBI:58452"/>
        <dbReference type="EC" id="1.1.1.262"/>
    </reaction>
</comment>
<dbReference type="Proteomes" id="UP001143391">
    <property type="component" value="Unassembled WGS sequence"/>
</dbReference>
<keyword evidence="6 10" id="KW-0560">Oxidoreductase</keyword>
<evidence type="ECO:0000256" key="8">
    <source>
        <dbReference type="ARBA" id="ARBA00023096"/>
    </source>
</evidence>
<dbReference type="Gene3D" id="3.40.718.10">
    <property type="entry name" value="Isopropylmalate Dehydrogenase"/>
    <property type="match status" value="1"/>
</dbReference>
<keyword evidence="9 10" id="KW-0170">Cobalt</keyword>
<feature type="binding site" evidence="10">
    <location>
        <position position="265"/>
    </location>
    <ligand>
        <name>a divalent metal cation</name>
        <dbReference type="ChEBI" id="CHEBI:60240"/>
        <note>ligand shared between dimeric partners</note>
    </ligand>
</feature>
<dbReference type="Pfam" id="PF04166">
    <property type="entry name" value="PdxA"/>
    <property type="match status" value="1"/>
</dbReference>
<sequence>MTRPVTLALTAGEPAGIGPELCLQLALEKRQPGIVVVACKRLLQVQAKQLGLEVTLEDWAPGAQAATEAGRLSVMTIDGLASTDAGRLDPANSAYVLETLRTAAQGCLDGIFDGMVTAPVHKGVINNAGIAFSGHTEFLQELCGVERVVMMLATDELRVALVTTHLPLKDVSAAITPERLAQVTRILDTDLRKFFGIDHPRILVAGLNPHAGEGGHLGREEIEVIEPTLDKLRQEGINLTGPLPADTLFTPHWLDNADAVLAMYHDQGLPVLKFQGFGRAVNITLGLPIVRTSVDHGTALDLAGTGKADAGSLQTAIRVGEQMARSAKRDSNE</sequence>
<dbReference type="NCBIfam" id="TIGR00557">
    <property type="entry name" value="pdxA"/>
    <property type="match status" value="1"/>
</dbReference>
<evidence type="ECO:0000256" key="2">
    <source>
        <dbReference type="ARBA" id="ARBA00022723"/>
    </source>
</evidence>
<feature type="binding site" evidence="10">
    <location>
        <position position="136"/>
    </location>
    <ligand>
        <name>substrate</name>
    </ligand>
</feature>